<keyword evidence="9" id="KW-1133">Transmembrane helix</keyword>
<name>A0AA88AWY0_FICCA</name>
<keyword evidence="7" id="KW-0732">Signal</keyword>
<evidence type="ECO:0000256" key="7">
    <source>
        <dbReference type="ARBA" id="ARBA00022729"/>
    </source>
</evidence>
<sequence>MLTGRIPLSVGNLSQLESLDLSRNMLSGEIPPQHAQLNFLQSFSVAHNNLTGPIPQGNQLRTFDPSSFEGNPGLCGDPLPKKCRDSEALPLPPSADEEDDDSWSPIKLDWKFVLAGAISGFVIGVALGTW</sequence>
<keyword evidence="3" id="KW-1003">Cell membrane</keyword>
<comment type="similarity">
    <text evidence="2">Belongs to the RLP family.</text>
</comment>
<evidence type="ECO:0000313" key="14">
    <source>
        <dbReference type="EMBL" id="GMN56398.1"/>
    </source>
</evidence>
<keyword evidence="12" id="KW-0325">Glycoprotein</keyword>
<evidence type="ECO:0000256" key="1">
    <source>
        <dbReference type="ARBA" id="ARBA00004251"/>
    </source>
</evidence>
<keyword evidence="5" id="KW-0433">Leucine-rich repeat</keyword>
<evidence type="ECO:0000313" key="15">
    <source>
        <dbReference type="Proteomes" id="UP001187192"/>
    </source>
</evidence>
<dbReference type="PANTHER" id="PTHR27004:SF460">
    <property type="entry name" value="RECEPTOR-LIKE PROTEIN 33"/>
    <property type="match status" value="1"/>
</dbReference>
<dbReference type="SUPFAM" id="SSF52058">
    <property type="entry name" value="L domain-like"/>
    <property type="match status" value="1"/>
</dbReference>
<dbReference type="PANTHER" id="PTHR27004">
    <property type="entry name" value="RECEPTOR-LIKE PROTEIN 12 ISOFORM X1"/>
    <property type="match status" value="1"/>
</dbReference>
<evidence type="ECO:0000256" key="12">
    <source>
        <dbReference type="ARBA" id="ARBA00023180"/>
    </source>
</evidence>
<dbReference type="Gene3D" id="3.80.10.10">
    <property type="entry name" value="Ribonuclease Inhibitor"/>
    <property type="match status" value="1"/>
</dbReference>
<evidence type="ECO:0000256" key="6">
    <source>
        <dbReference type="ARBA" id="ARBA00022692"/>
    </source>
</evidence>
<gene>
    <name evidence="14" type="ORF">TIFTF001_025528</name>
</gene>
<protein>
    <submittedName>
        <fullName evidence="14">Uncharacterized protein</fullName>
    </submittedName>
</protein>
<keyword evidence="15" id="KW-1185">Reference proteome</keyword>
<comment type="caution">
    <text evidence="14">The sequence shown here is derived from an EMBL/GenBank/DDBJ whole genome shotgun (WGS) entry which is preliminary data.</text>
</comment>
<evidence type="ECO:0000256" key="11">
    <source>
        <dbReference type="ARBA" id="ARBA00023170"/>
    </source>
</evidence>
<feature type="compositionally biased region" description="Polar residues" evidence="13">
    <location>
        <begin position="56"/>
        <end position="69"/>
    </location>
</feature>
<keyword evidence="11" id="KW-0675">Receptor</keyword>
<feature type="region of interest" description="Disordered" evidence="13">
    <location>
        <begin position="56"/>
        <end position="102"/>
    </location>
</feature>
<comment type="subcellular location">
    <subcellularLocation>
        <location evidence="1">Cell membrane</location>
        <topology evidence="1">Single-pass type I membrane protein</topology>
    </subcellularLocation>
</comment>
<keyword evidence="8" id="KW-0677">Repeat</keyword>
<accession>A0AA88AWY0</accession>
<dbReference type="AlphaFoldDB" id="A0AA88AWY0"/>
<reference evidence="14" key="1">
    <citation type="submission" date="2023-07" db="EMBL/GenBank/DDBJ databases">
        <title>draft genome sequence of fig (Ficus carica).</title>
        <authorList>
            <person name="Takahashi T."/>
            <person name="Nishimura K."/>
        </authorList>
    </citation>
    <scope>NUCLEOTIDE SEQUENCE</scope>
</reference>
<dbReference type="EMBL" id="BTGU01000063">
    <property type="protein sequence ID" value="GMN56398.1"/>
    <property type="molecule type" value="Genomic_DNA"/>
</dbReference>
<evidence type="ECO:0000256" key="10">
    <source>
        <dbReference type="ARBA" id="ARBA00023136"/>
    </source>
</evidence>
<proteinExistence type="inferred from homology"/>
<evidence type="ECO:0000256" key="4">
    <source>
        <dbReference type="ARBA" id="ARBA00022553"/>
    </source>
</evidence>
<dbReference type="Pfam" id="PF00560">
    <property type="entry name" value="LRR_1"/>
    <property type="match status" value="1"/>
</dbReference>
<dbReference type="InterPro" id="IPR001611">
    <property type="entry name" value="Leu-rich_rpt"/>
</dbReference>
<dbReference type="GO" id="GO:0005886">
    <property type="term" value="C:plasma membrane"/>
    <property type="evidence" value="ECO:0007669"/>
    <property type="project" value="UniProtKB-SubCell"/>
</dbReference>
<evidence type="ECO:0000256" key="13">
    <source>
        <dbReference type="SAM" id="MobiDB-lite"/>
    </source>
</evidence>
<keyword evidence="6" id="KW-0812">Transmembrane</keyword>
<evidence type="ECO:0000256" key="9">
    <source>
        <dbReference type="ARBA" id="ARBA00022989"/>
    </source>
</evidence>
<keyword evidence="4" id="KW-0597">Phosphoprotein</keyword>
<keyword evidence="10" id="KW-0472">Membrane</keyword>
<evidence type="ECO:0000256" key="8">
    <source>
        <dbReference type="ARBA" id="ARBA00022737"/>
    </source>
</evidence>
<dbReference type="Proteomes" id="UP001187192">
    <property type="component" value="Unassembled WGS sequence"/>
</dbReference>
<dbReference type="InterPro" id="IPR032675">
    <property type="entry name" value="LRR_dom_sf"/>
</dbReference>
<evidence type="ECO:0000256" key="5">
    <source>
        <dbReference type="ARBA" id="ARBA00022614"/>
    </source>
</evidence>
<evidence type="ECO:0000256" key="2">
    <source>
        <dbReference type="ARBA" id="ARBA00009592"/>
    </source>
</evidence>
<organism evidence="14 15">
    <name type="scientific">Ficus carica</name>
    <name type="common">Common fig</name>
    <dbReference type="NCBI Taxonomy" id="3494"/>
    <lineage>
        <taxon>Eukaryota</taxon>
        <taxon>Viridiplantae</taxon>
        <taxon>Streptophyta</taxon>
        <taxon>Embryophyta</taxon>
        <taxon>Tracheophyta</taxon>
        <taxon>Spermatophyta</taxon>
        <taxon>Magnoliopsida</taxon>
        <taxon>eudicotyledons</taxon>
        <taxon>Gunneridae</taxon>
        <taxon>Pentapetalae</taxon>
        <taxon>rosids</taxon>
        <taxon>fabids</taxon>
        <taxon>Rosales</taxon>
        <taxon>Moraceae</taxon>
        <taxon>Ficeae</taxon>
        <taxon>Ficus</taxon>
    </lineage>
</organism>
<evidence type="ECO:0000256" key="3">
    <source>
        <dbReference type="ARBA" id="ARBA00022475"/>
    </source>
</evidence>
<dbReference type="FunFam" id="3.80.10.10:FF:000722">
    <property type="entry name" value="Leucine-rich repeat receptor-like protein kinase"/>
    <property type="match status" value="1"/>
</dbReference>